<name>A0A8S3YM19_9EUPU</name>
<comment type="caution">
    <text evidence="3">The sequence shown here is derived from an EMBL/GenBank/DDBJ whole genome shotgun (WGS) entry which is preliminary data.</text>
</comment>
<feature type="non-terminal residue" evidence="3">
    <location>
        <position position="1"/>
    </location>
</feature>
<keyword evidence="4" id="KW-1185">Reference proteome</keyword>
<reference evidence="3" key="1">
    <citation type="submission" date="2021-04" db="EMBL/GenBank/DDBJ databases">
        <authorList>
            <consortium name="Molecular Ecology Group"/>
        </authorList>
    </citation>
    <scope>NUCLEOTIDE SEQUENCE</scope>
</reference>
<dbReference type="InterPro" id="IPR000988">
    <property type="entry name" value="Ribosomal_eL24-rel_N"/>
</dbReference>
<feature type="non-terminal residue" evidence="3">
    <location>
        <position position="73"/>
    </location>
</feature>
<protein>
    <recommendedName>
        <fullName evidence="2">Large ribosomal subunit protein eL24-related N-terminal domain-containing protein</fullName>
    </recommendedName>
</protein>
<proteinExistence type="inferred from homology"/>
<comment type="similarity">
    <text evidence="1">Belongs to the eukaryotic ribosomal protein eL24 family.</text>
</comment>
<organism evidence="3 4">
    <name type="scientific">Candidula unifasciata</name>
    <dbReference type="NCBI Taxonomy" id="100452"/>
    <lineage>
        <taxon>Eukaryota</taxon>
        <taxon>Metazoa</taxon>
        <taxon>Spiralia</taxon>
        <taxon>Lophotrochozoa</taxon>
        <taxon>Mollusca</taxon>
        <taxon>Gastropoda</taxon>
        <taxon>Heterobranchia</taxon>
        <taxon>Euthyneura</taxon>
        <taxon>Panpulmonata</taxon>
        <taxon>Eupulmonata</taxon>
        <taxon>Stylommatophora</taxon>
        <taxon>Helicina</taxon>
        <taxon>Helicoidea</taxon>
        <taxon>Geomitridae</taxon>
        <taxon>Candidula</taxon>
    </lineage>
</organism>
<dbReference type="Pfam" id="PF01246">
    <property type="entry name" value="Ribosomal_L24e"/>
    <property type="match status" value="1"/>
</dbReference>
<sequence>ADGRTFSLFFSHKCERSHMMKRKPRNINWSVLNRREDKKGHCQGHYWCHPNDILDKGNHKPEVRKARLEQATR</sequence>
<evidence type="ECO:0000256" key="1">
    <source>
        <dbReference type="ARBA" id="ARBA00005647"/>
    </source>
</evidence>
<dbReference type="Proteomes" id="UP000678393">
    <property type="component" value="Unassembled WGS sequence"/>
</dbReference>
<dbReference type="EMBL" id="CAJHNH020000113">
    <property type="protein sequence ID" value="CAG5115376.1"/>
    <property type="molecule type" value="Genomic_DNA"/>
</dbReference>
<evidence type="ECO:0000259" key="2">
    <source>
        <dbReference type="Pfam" id="PF01246"/>
    </source>
</evidence>
<dbReference type="InterPro" id="IPR038630">
    <property type="entry name" value="L24e/L24_sf"/>
</dbReference>
<accession>A0A8S3YM19</accession>
<dbReference type="OrthoDB" id="1727108at2759"/>
<gene>
    <name evidence="3" type="ORF">CUNI_LOCUS934</name>
</gene>
<feature type="domain" description="Large ribosomal subunit protein eL24-related N-terminal" evidence="2">
    <location>
        <begin position="2"/>
        <end position="41"/>
    </location>
</feature>
<evidence type="ECO:0000313" key="3">
    <source>
        <dbReference type="EMBL" id="CAG5115376.1"/>
    </source>
</evidence>
<evidence type="ECO:0000313" key="4">
    <source>
        <dbReference type="Proteomes" id="UP000678393"/>
    </source>
</evidence>
<dbReference type="Gene3D" id="2.30.170.20">
    <property type="entry name" value="Ribosomal protein L24e"/>
    <property type="match status" value="1"/>
</dbReference>
<dbReference type="AlphaFoldDB" id="A0A8S3YM19"/>